<dbReference type="InterPro" id="IPR012472">
    <property type="entry name" value="MCP1_TM"/>
</dbReference>
<dbReference type="Gene3D" id="1.10.10.10">
    <property type="entry name" value="Winged helix-like DNA-binding domain superfamily/Winged helix DNA-binding domain"/>
    <property type="match status" value="1"/>
</dbReference>
<evidence type="ECO:0000256" key="2">
    <source>
        <dbReference type="ARBA" id="ARBA00023125"/>
    </source>
</evidence>
<sequence>MKLYDEPNYKLHSLTYMLDAIAEKIVQQLAGISFAQYLVLVAVGEVHIVTVTGIARWLNVQPPTSSHLCRKLESTGHLVIKVSDESLREKRITITQKGEEVLSLVNPKLEAMFASKFEKIPLAEREQFMKTLDTLLAELKKENETC</sequence>
<dbReference type="PROSITE" id="PS50995">
    <property type="entry name" value="HTH_MARR_2"/>
    <property type="match status" value="1"/>
</dbReference>
<dbReference type="Pfam" id="PF07950">
    <property type="entry name" value="MCP1_TM"/>
    <property type="match status" value="1"/>
</dbReference>
<dbReference type="InterPro" id="IPR036388">
    <property type="entry name" value="WH-like_DNA-bd_sf"/>
</dbReference>
<gene>
    <name evidence="5" type="ORF">E1757_29330</name>
</gene>
<keyword evidence="6" id="KW-1185">Reference proteome</keyword>
<comment type="caution">
    <text evidence="5">The sequence shown here is derived from an EMBL/GenBank/DDBJ whole genome shotgun (WGS) entry which is preliminary data.</text>
</comment>
<dbReference type="GO" id="GO:0003677">
    <property type="term" value="F:DNA binding"/>
    <property type="evidence" value="ECO:0007669"/>
    <property type="project" value="UniProtKB-KW"/>
</dbReference>
<organism evidence="5 6">
    <name type="scientific">Paenibacillus piri</name>
    <dbReference type="NCBI Taxonomy" id="2547395"/>
    <lineage>
        <taxon>Bacteria</taxon>
        <taxon>Bacillati</taxon>
        <taxon>Bacillota</taxon>
        <taxon>Bacilli</taxon>
        <taxon>Bacillales</taxon>
        <taxon>Paenibacillaceae</taxon>
        <taxon>Paenibacillus</taxon>
    </lineage>
</organism>
<keyword evidence="2" id="KW-0238">DNA-binding</keyword>
<dbReference type="InterPro" id="IPR036390">
    <property type="entry name" value="WH_DNA-bd_sf"/>
</dbReference>
<dbReference type="PANTHER" id="PTHR42756">
    <property type="entry name" value="TRANSCRIPTIONAL REGULATOR, MARR"/>
    <property type="match status" value="1"/>
</dbReference>
<dbReference type="InterPro" id="IPR000835">
    <property type="entry name" value="HTH_MarR-typ"/>
</dbReference>
<evidence type="ECO:0000313" key="6">
    <source>
        <dbReference type="Proteomes" id="UP000295636"/>
    </source>
</evidence>
<dbReference type="OrthoDB" id="166070at2"/>
<dbReference type="Proteomes" id="UP000295636">
    <property type="component" value="Unassembled WGS sequence"/>
</dbReference>
<evidence type="ECO:0000256" key="1">
    <source>
        <dbReference type="ARBA" id="ARBA00023015"/>
    </source>
</evidence>
<dbReference type="AlphaFoldDB" id="A0A4R5KD52"/>
<dbReference type="EMBL" id="SMRT01000019">
    <property type="protein sequence ID" value="TDF92812.1"/>
    <property type="molecule type" value="Genomic_DNA"/>
</dbReference>
<keyword evidence="1" id="KW-0805">Transcription regulation</keyword>
<name>A0A4R5KD52_9BACL</name>
<dbReference type="SMART" id="SM00347">
    <property type="entry name" value="HTH_MARR"/>
    <property type="match status" value="1"/>
</dbReference>
<reference evidence="5 6" key="1">
    <citation type="submission" date="2019-03" db="EMBL/GenBank/DDBJ databases">
        <title>This is whole genome sequence of Paenibacillus sp MS74 strain.</title>
        <authorList>
            <person name="Trinh H.N."/>
        </authorList>
    </citation>
    <scope>NUCLEOTIDE SEQUENCE [LARGE SCALE GENOMIC DNA]</scope>
    <source>
        <strain evidence="5 6">MS74</strain>
    </source>
</reference>
<evidence type="ECO:0000256" key="3">
    <source>
        <dbReference type="ARBA" id="ARBA00023163"/>
    </source>
</evidence>
<dbReference type="SUPFAM" id="SSF46785">
    <property type="entry name" value="Winged helix' DNA-binding domain"/>
    <property type="match status" value="1"/>
</dbReference>
<dbReference type="PANTHER" id="PTHR42756:SF1">
    <property type="entry name" value="TRANSCRIPTIONAL REPRESSOR OF EMRAB OPERON"/>
    <property type="match status" value="1"/>
</dbReference>
<evidence type="ECO:0000259" key="4">
    <source>
        <dbReference type="PROSITE" id="PS50995"/>
    </source>
</evidence>
<proteinExistence type="predicted"/>
<feature type="domain" description="HTH marR-type" evidence="4">
    <location>
        <begin position="4"/>
        <end position="137"/>
    </location>
</feature>
<dbReference type="GO" id="GO:0003700">
    <property type="term" value="F:DNA-binding transcription factor activity"/>
    <property type="evidence" value="ECO:0007669"/>
    <property type="project" value="InterPro"/>
</dbReference>
<protein>
    <recommendedName>
        <fullName evidence="4">HTH marR-type domain-containing protein</fullName>
    </recommendedName>
</protein>
<evidence type="ECO:0000313" key="5">
    <source>
        <dbReference type="EMBL" id="TDF92812.1"/>
    </source>
</evidence>
<keyword evidence="3" id="KW-0804">Transcription</keyword>
<accession>A0A4R5KD52</accession>
<dbReference type="RefSeq" id="WP_133234929.1">
    <property type="nucleotide sequence ID" value="NZ_SMRT01000019.1"/>
</dbReference>